<dbReference type="EMBL" id="AZHA01000086">
    <property type="protein sequence ID" value="OAA33865.1"/>
    <property type="molecule type" value="Genomic_DNA"/>
</dbReference>
<gene>
    <name evidence="1" type="ORF">BBO_09448</name>
</gene>
<accession>A0A166RTI6</accession>
<protein>
    <submittedName>
        <fullName evidence="1">Uncharacterized protein</fullName>
    </submittedName>
</protein>
<keyword evidence="2" id="KW-1185">Reference proteome</keyword>
<sequence>MVEKAITQQVKEVCGRDNACSGSEKMLGKGYGGWTGISKTGIVLKRDAGNRRVGNHREQYGTDPGGVWQPGDLEVWIAWYGWSCLCCRYSRWKPGYHLVLHLANLAAAIDYAVTREVFRDWKADWMRASEWLWLNMPVDITGDCANILSGELMEIVHSEEERIYNLNPEVYVPHDANTTAKRYKLLQDRFAGCIAHHAVGEGLQTPRGLAAGWAMCVLNDIGDYERDLLCGERNNLVRSLTSDQQVIDAAAWILKILHWSFKSHDYDLADAILGTNTFNFFLWRYNLQKMAMYEAIGIRNSRPAEPLELQDIAEIVQSNIPGAAGNGGEPYFYGELYDNIKEDVERLYWGCTCSNPCEGHDAWKLFAQAMDEAGNDDIEERLLISLVQLDSGANDGDLSCECALDLLLYEGFVRFFDPETGIVARMHYRSGNMELGNTITE</sequence>
<dbReference type="Proteomes" id="UP000076863">
    <property type="component" value="Unassembled WGS sequence"/>
</dbReference>
<dbReference type="OrthoDB" id="4683071at2759"/>
<organism evidence="1 2">
    <name type="scientific">Beauveria brongniartii RCEF 3172</name>
    <dbReference type="NCBI Taxonomy" id="1081107"/>
    <lineage>
        <taxon>Eukaryota</taxon>
        <taxon>Fungi</taxon>
        <taxon>Dikarya</taxon>
        <taxon>Ascomycota</taxon>
        <taxon>Pezizomycotina</taxon>
        <taxon>Sordariomycetes</taxon>
        <taxon>Hypocreomycetidae</taxon>
        <taxon>Hypocreales</taxon>
        <taxon>Cordycipitaceae</taxon>
        <taxon>Beauveria</taxon>
        <taxon>Beauveria brongniartii</taxon>
    </lineage>
</organism>
<reference evidence="1 2" key="1">
    <citation type="journal article" date="2016" name="Genome Biol. Evol.">
        <title>Divergent and convergent evolution of fungal pathogenicity.</title>
        <authorList>
            <person name="Shang Y."/>
            <person name="Xiao G."/>
            <person name="Zheng P."/>
            <person name="Cen K."/>
            <person name="Zhan S."/>
            <person name="Wang C."/>
        </authorList>
    </citation>
    <scope>NUCLEOTIDE SEQUENCE [LARGE SCALE GENOMIC DNA]</scope>
    <source>
        <strain evidence="1 2">RCEF 3172</strain>
    </source>
</reference>
<comment type="caution">
    <text evidence="1">The sequence shown here is derived from an EMBL/GenBank/DDBJ whole genome shotgun (WGS) entry which is preliminary data.</text>
</comment>
<evidence type="ECO:0000313" key="1">
    <source>
        <dbReference type="EMBL" id="OAA33865.1"/>
    </source>
</evidence>
<name>A0A166RTI6_9HYPO</name>
<proteinExistence type="predicted"/>
<evidence type="ECO:0000313" key="2">
    <source>
        <dbReference type="Proteomes" id="UP000076863"/>
    </source>
</evidence>
<dbReference type="AlphaFoldDB" id="A0A166RTI6"/>